<feature type="compositionally biased region" description="Polar residues" evidence="1">
    <location>
        <begin position="11"/>
        <end position="27"/>
    </location>
</feature>
<name>A0ABV5G1V9_9MICC</name>
<proteinExistence type="predicted"/>
<feature type="region of interest" description="Disordered" evidence="1">
    <location>
        <begin position="91"/>
        <end position="114"/>
    </location>
</feature>
<comment type="caution">
    <text evidence="2">The sequence shown here is derived from an EMBL/GenBank/DDBJ whole genome shotgun (WGS) entry which is preliminary data.</text>
</comment>
<dbReference type="Proteomes" id="UP001589575">
    <property type="component" value="Unassembled WGS sequence"/>
</dbReference>
<keyword evidence="3" id="KW-1185">Reference proteome</keyword>
<organism evidence="2 3">
    <name type="scientific">Citricoccus parietis</name>
    <dbReference type="NCBI Taxonomy" id="592307"/>
    <lineage>
        <taxon>Bacteria</taxon>
        <taxon>Bacillati</taxon>
        <taxon>Actinomycetota</taxon>
        <taxon>Actinomycetes</taxon>
        <taxon>Micrococcales</taxon>
        <taxon>Micrococcaceae</taxon>
        <taxon>Citricoccus</taxon>
    </lineage>
</organism>
<reference evidence="2 3" key="1">
    <citation type="submission" date="2024-09" db="EMBL/GenBank/DDBJ databases">
        <authorList>
            <person name="Sun Q."/>
            <person name="Mori K."/>
        </authorList>
    </citation>
    <scope>NUCLEOTIDE SEQUENCE [LARGE SCALE GENOMIC DNA]</scope>
    <source>
        <strain evidence="2 3">CCM 7609</strain>
    </source>
</reference>
<evidence type="ECO:0000313" key="3">
    <source>
        <dbReference type="Proteomes" id="UP001589575"/>
    </source>
</evidence>
<feature type="region of interest" description="Disordered" evidence="1">
    <location>
        <begin position="1"/>
        <end position="27"/>
    </location>
</feature>
<accession>A0ABV5G1V9</accession>
<evidence type="ECO:0000313" key="2">
    <source>
        <dbReference type="EMBL" id="MFB9072926.1"/>
    </source>
</evidence>
<sequence length="114" mass="11684">MARVIHRPSAAWNSPWPTSARTMSSPNDWVAKNSMATRITQPRTHGLMGCTRCHSPSAASGRPAPGAGRGDSAGAVAVLSGWWSGCACSGRTPAGSSGSCGAVTVRPDVPVREP</sequence>
<dbReference type="EMBL" id="JBHMFI010000001">
    <property type="protein sequence ID" value="MFB9072926.1"/>
    <property type="molecule type" value="Genomic_DNA"/>
</dbReference>
<gene>
    <name evidence="2" type="ORF">ACFFX0_17650</name>
</gene>
<evidence type="ECO:0000256" key="1">
    <source>
        <dbReference type="SAM" id="MobiDB-lite"/>
    </source>
</evidence>
<protein>
    <submittedName>
        <fullName evidence="2">Uncharacterized protein</fullName>
    </submittedName>
</protein>